<evidence type="ECO:0000313" key="2">
    <source>
        <dbReference type="Proteomes" id="UP000053937"/>
    </source>
</evidence>
<sequence length="120" mass="13864">MDVHGILRSMRFRSFITVTVVLLAGVLSVGCGVGEKIVPDMIDQRFASFYSDYLISSGVTSEDEPIVLLRPDSDAFVRMLGRHSLTPYEFNCRMIRYRQQPERWKEVLLLVRKNLQKEKP</sequence>
<dbReference type="EMBL" id="LMBR01000127">
    <property type="protein sequence ID" value="KUL29115.1"/>
    <property type="molecule type" value="Genomic_DNA"/>
</dbReference>
<dbReference type="AlphaFoldDB" id="A0A101JLK9"/>
<name>A0A101JLK9_CHLLI</name>
<proteinExistence type="predicted"/>
<protein>
    <recommendedName>
        <fullName evidence="3">DUF4296 domain-containing protein</fullName>
    </recommendedName>
</protein>
<keyword evidence="2" id="KW-1185">Reference proteome</keyword>
<evidence type="ECO:0000313" key="1">
    <source>
        <dbReference type="EMBL" id="KUL29115.1"/>
    </source>
</evidence>
<reference evidence="1 2" key="1">
    <citation type="submission" date="2015-10" db="EMBL/GenBank/DDBJ databases">
        <title>Draft Genome Sequence of Chlorobium limicola strain Frasassi Growing under Artificial Lighting in the Frasassi Cave System.</title>
        <authorList>
            <person name="Mansor M."/>
            <person name="Macalady J."/>
        </authorList>
    </citation>
    <scope>NUCLEOTIDE SEQUENCE [LARGE SCALE GENOMIC DNA]</scope>
    <source>
        <strain evidence="1 2">Frasassi</strain>
    </source>
</reference>
<gene>
    <name evidence="1" type="ORF">ASB62_05310</name>
</gene>
<comment type="caution">
    <text evidence="1">The sequence shown here is derived from an EMBL/GenBank/DDBJ whole genome shotgun (WGS) entry which is preliminary data.</text>
</comment>
<dbReference type="Proteomes" id="UP000053937">
    <property type="component" value="Unassembled WGS sequence"/>
</dbReference>
<evidence type="ECO:0008006" key="3">
    <source>
        <dbReference type="Google" id="ProtNLM"/>
    </source>
</evidence>
<accession>A0A101JLK9</accession>
<organism evidence="1 2">
    <name type="scientific">Chlorobium limicola</name>
    <dbReference type="NCBI Taxonomy" id="1092"/>
    <lineage>
        <taxon>Bacteria</taxon>
        <taxon>Pseudomonadati</taxon>
        <taxon>Chlorobiota</taxon>
        <taxon>Chlorobiia</taxon>
        <taxon>Chlorobiales</taxon>
        <taxon>Chlorobiaceae</taxon>
        <taxon>Chlorobium/Pelodictyon group</taxon>
        <taxon>Chlorobium</taxon>
    </lineage>
</organism>